<sequence>MPEIYFLYQVNMKERPLDTAYSQLNHRFNVMCLSKMVRV</sequence>
<dbReference type="HOGENOM" id="CLU_3316374_0_0_11"/>
<gene>
    <name evidence="1" type="ORF">HMPREF0742_01422</name>
</gene>
<evidence type="ECO:0000313" key="2">
    <source>
        <dbReference type="Proteomes" id="UP000017174"/>
    </source>
</evidence>
<proteinExistence type="predicted"/>
<name>U7V2W4_9MICC</name>
<accession>U7V2W4</accession>
<dbReference type="AlphaFoldDB" id="U7V2W4"/>
<protein>
    <submittedName>
        <fullName evidence="1">Uncharacterized protein</fullName>
    </submittedName>
</protein>
<evidence type="ECO:0000313" key="1">
    <source>
        <dbReference type="EMBL" id="ERT66052.1"/>
    </source>
</evidence>
<comment type="caution">
    <text evidence="1">The sequence shown here is derived from an EMBL/GenBank/DDBJ whole genome shotgun (WGS) entry which is preliminary data.</text>
</comment>
<organism evidence="1 2">
    <name type="scientific">Rothia aeria F0184</name>
    <dbReference type="NCBI Taxonomy" id="888019"/>
    <lineage>
        <taxon>Bacteria</taxon>
        <taxon>Bacillati</taxon>
        <taxon>Actinomycetota</taxon>
        <taxon>Actinomycetes</taxon>
        <taxon>Micrococcales</taxon>
        <taxon>Micrococcaceae</taxon>
        <taxon>Rothia</taxon>
    </lineage>
</organism>
<dbReference type="EMBL" id="AXZG01000042">
    <property type="protein sequence ID" value="ERT66052.1"/>
    <property type="molecule type" value="Genomic_DNA"/>
</dbReference>
<dbReference type="Proteomes" id="UP000017174">
    <property type="component" value="Unassembled WGS sequence"/>
</dbReference>
<reference evidence="1 2" key="1">
    <citation type="submission" date="2013-08" db="EMBL/GenBank/DDBJ databases">
        <authorList>
            <person name="Weinstock G."/>
            <person name="Sodergren E."/>
            <person name="Wylie T."/>
            <person name="Fulton L."/>
            <person name="Fulton R."/>
            <person name="Fronick C."/>
            <person name="O'Laughlin M."/>
            <person name="Godfrey J."/>
            <person name="Miner T."/>
            <person name="Herter B."/>
            <person name="Appelbaum E."/>
            <person name="Cordes M."/>
            <person name="Lek S."/>
            <person name="Wollam A."/>
            <person name="Pepin K.H."/>
            <person name="Palsikar V.B."/>
            <person name="Mitreva M."/>
            <person name="Wilson R.K."/>
        </authorList>
    </citation>
    <scope>NUCLEOTIDE SEQUENCE [LARGE SCALE GENOMIC DNA]</scope>
    <source>
        <strain evidence="1 2">F0184</strain>
    </source>
</reference>